<sequence length="490" mass="56406">MAPTAAQGIGWIHDDFEVRRPCYWTTYCWLQFCDSNHIECHRRREKEKFWPTRVIFVGNPNKLTLVEERLQGEDYLALSHCWGALTEEEKNRFCTTRKNHQDRLQGFRYDELPKTFQHAVQVTRVLQKQYLWIDALCIIQGNDGDWETQAKTMADIFACAYCTIAASSARGWGDGFLSPQTDPPDIGAPITPSTITCNCDFNKDVDEGALMERAWVLQERVLSRRIIHFTAAHTYCECGDGVLCEQLTKLSPPYGKQFFILDPIFPRRLTKSGSLRTADFVQFLLKKYSASHLTFETDRDVAIDSLVERMAQVLQTEVRYGIFDCFLSALLLWKRSQEDKTPRISYGDRTVPSWSWMAYSGGIDFLSDKTQDLLVPRRVDLGFTDDGKALDVKVRRFGENFRVEQKGKGHVAVNGTDEVGPIWFDVADRIEFKHCVVVGMDKRDRKENAQKTYYVLVVRKKEDGVAYERLGVGKVEAQYVSRDWDAGTLW</sequence>
<evidence type="ECO:0000313" key="3">
    <source>
        <dbReference type="Proteomes" id="UP001287356"/>
    </source>
</evidence>
<dbReference type="EMBL" id="JAULSN010000004">
    <property type="protein sequence ID" value="KAK3373471.1"/>
    <property type="molecule type" value="Genomic_DNA"/>
</dbReference>
<dbReference type="Pfam" id="PF06985">
    <property type="entry name" value="HET"/>
    <property type="match status" value="1"/>
</dbReference>
<comment type="caution">
    <text evidence="2">The sequence shown here is derived from an EMBL/GenBank/DDBJ whole genome shotgun (WGS) entry which is preliminary data.</text>
</comment>
<gene>
    <name evidence="2" type="ORF">B0T24DRAFT_649388</name>
</gene>
<evidence type="ECO:0000259" key="1">
    <source>
        <dbReference type="Pfam" id="PF06985"/>
    </source>
</evidence>
<proteinExistence type="predicted"/>
<feature type="domain" description="Heterokaryon incompatibility" evidence="1">
    <location>
        <begin position="75"/>
        <end position="219"/>
    </location>
</feature>
<dbReference type="PANTHER" id="PTHR33112">
    <property type="entry name" value="DOMAIN PROTEIN, PUTATIVE-RELATED"/>
    <property type="match status" value="1"/>
</dbReference>
<organism evidence="2 3">
    <name type="scientific">Lasiosphaeria ovina</name>
    <dbReference type="NCBI Taxonomy" id="92902"/>
    <lineage>
        <taxon>Eukaryota</taxon>
        <taxon>Fungi</taxon>
        <taxon>Dikarya</taxon>
        <taxon>Ascomycota</taxon>
        <taxon>Pezizomycotina</taxon>
        <taxon>Sordariomycetes</taxon>
        <taxon>Sordariomycetidae</taxon>
        <taxon>Sordariales</taxon>
        <taxon>Lasiosphaeriaceae</taxon>
        <taxon>Lasiosphaeria</taxon>
    </lineage>
</organism>
<evidence type="ECO:0000313" key="2">
    <source>
        <dbReference type="EMBL" id="KAK3373471.1"/>
    </source>
</evidence>
<dbReference type="InterPro" id="IPR010730">
    <property type="entry name" value="HET"/>
</dbReference>
<reference evidence="2" key="1">
    <citation type="journal article" date="2023" name="Mol. Phylogenet. Evol.">
        <title>Genome-scale phylogeny and comparative genomics of the fungal order Sordariales.</title>
        <authorList>
            <person name="Hensen N."/>
            <person name="Bonometti L."/>
            <person name="Westerberg I."/>
            <person name="Brannstrom I.O."/>
            <person name="Guillou S."/>
            <person name="Cros-Aarteil S."/>
            <person name="Calhoun S."/>
            <person name="Haridas S."/>
            <person name="Kuo A."/>
            <person name="Mondo S."/>
            <person name="Pangilinan J."/>
            <person name="Riley R."/>
            <person name="LaButti K."/>
            <person name="Andreopoulos B."/>
            <person name="Lipzen A."/>
            <person name="Chen C."/>
            <person name="Yan M."/>
            <person name="Daum C."/>
            <person name="Ng V."/>
            <person name="Clum A."/>
            <person name="Steindorff A."/>
            <person name="Ohm R.A."/>
            <person name="Martin F."/>
            <person name="Silar P."/>
            <person name="Natvig D.O."/>
            <person name="Lalanne C."/>
            <person name="Gautier V."/>
            <person name="Ament-Velasquez S.L."/>
            <person name="Kruys A."/>
            <person name="Hutchinson M.I."/>
            <person name="Powell A.J."/>
            <person name="Barry K."/>
            <person name="Miller A.N."/>
            <person name="Grigoriev I.V."/>
            <person name="Debuchy R."/>
            <person name="Gladieux P."/>
            <person name="Hiltunen Thoren M."/>
            <person name="Johannesson H."/>
        </authorList>
    </citation>
    <scope>NUCLEOTIDE SEQUENCE</scope>
    <source>
        <strain evidence="2">CBS 958.72</strain>
    </source>
</reference>
<reference evidence="2" key="2">
    <citation type="submission" date="2023-06" db="EMBL/GenBank/DDBJ databases">
        <authorList>
            <consortium name="Lawrence Berkeley National Laboratory"/>
            <person name="Haridas S."/>
            <person name="Hensen N."/>
            <person name="Bonometti L."/>
            <person name="Westerberg I."/>
            <person name="Brannstrom I.O."/>
            <person name="Guillou S."/>
            <person name="Cros-Aarteil S."/>
            <person name="Calhoun S."/>
            <person name="Kuo A."/>
            <person name="Mondo S."/>
            <person name="Pangilinan J."/>
            <person name="Riley R."/>
            <person name="Labutti K."/>
            <person name="Andreopoulos B."/>
            <person name="Lipzen A."/>
            <person name="Chen C."/>
            <person name="Yanf M."/>
            <person name="Daum C."/>
            <person name="Ng V."/>
            <person name="Clum A."/>
            <person name="Steindorff A."/>
            <person name="Ohm R."/>
            <person name="Martin F."/>
            <person name="Silar P."/>
            <person name="Natvig D."/>
            <person name="Lalanne C."/>
            <person name="Gautier V."/>
            <person name="Ament-Velasquez S.L."/>
            <person name="Kruys A."/>
            <person name="Hutchinson M.I."/>
            <person name="Powell A.J."/>
            <person name="Barry K."/>
            <person name="Miller A.N."/>
            <person name="Grigoriev I.V."/>
            <person name="Debuchy R."/>
            <person name="Gladieux P."/>
            <person name="Thoren M.H."/>
            <person name="Johannesson H."/>
        </authorList>
    </citation>
    <scope>NUCLEOTIDE SEQUENCE</scope>
    <source>
        <strain evidence="2">CBS 958.72</strain>
    </source>
</reference>
<dbReference type="AlphaFoldDB" id="A0AAE0KCL4"/>
<name>A0AAE0KCL4_9PEZI</name>
<dbReference type="PANTHER" id="PTHR33112:SF10">
    <property type="entry name" value="TOL"/>
    <property type="match status" value="1"/>
</dbReference>
<accession>A0AAE0KCL4</accession>
<keyword evidence="3" id="KW-1185">Reference proteome</keyword>
<dbReference type="Proteomes" id="UP001287356">
    <property type="component" value="Unassembled WGS sequence"/>
</dbReference>
<protein>
    <submittedName>
        <fullName evidence="2">Heterokaryon incompatibility protein-domain-containing protein</fullName>
    </submittedName>
</protein>